<sequence>MANITLKGPVMLRGNLSFSGGKLIVGSAEALVVVTGGDSPQCNGAPPVLLPPPPASPTFPQPTVWIISSFNQTVKVNNKAIVALGMVMQGQAGAPWPGMMLPGSGPALINGIPINIVGDQAVIFPSGGSASFTSSGQ</sequence>
<gene>
    <name evidence="1" type="ORF">GCM10009107_23100</name>
</gene>
<evidence type="ECO:0000313" key="2">
    <source>
        <dbReference type="Proteomes" id="UP001500279"/>
    </source>
</evidence>
<organism evidence="1 2">
    <name type="scientific">Ideonella azotifigens</name>
    <dbReference type="NCBI Taxonomy" id="513160"/>
    <lineage>
        <taxon>Bacteria</taxon>
        <taxon>Pseudomonadati</taxon>
        <taxon>Pseudomonadota</taxon>
        <taxon>Betaproteobacteria</taxon>
        <taxon>Burkholderiales</taxon>
        <taxon>Sphaerotilaceae</taxon>
        <taxon>Ideonella</taxon>
    </lineage>
</organism>
<dbReference type="EMBL" id="BAAAEW010000013">
    <property type="protein sequence ID" value="GAA0750878.1"/>
    <property type="molecule type" value="Genomic_DNA"/>
</dbReference>
<dbReference type="RefSeq" id="WP_141287782.1">
    <property type="nucleotide sequence ID" value="NZ_BAAAEW010000013.1"/>
</dbReference>
<reference evidence="1 2" key="1">
    <citation type="journal article" date="2019" name="Int. J. Syst. Evol. Microbiol.">
        <title>The Global Catalogue of Microorganisms (GCM) 10K type strain sequencing project: providing services to taxonomists for standard genome sequencing and annotation.</title>
        <authorList>
            <consortium name="The Broad Institute Genomics Platform"/>
            <consortium name="The Broad Institute Genome Sequencing Center for Infectious Disease"/>
            <person name="Wu L."/>
            <person name="Ma J."/>
        </authorList>
    </citation>
    <scope>NUCLEOTIDE SEQUENCE [LARGE SCALE GENOMIC DNA]</scope>
    <source>
        <strain evidence="1 2">JCM 15503</strain>
    </source>
</reference>
<comment type="caution">
    <text evidence="1">The sequence shown here is derived from an EMBL/GenBank/DDBJ whole genome shotgun (WGS) entry which is preliminary data.</text>
</comment>
<evidence type="ECO:0000313" key="1">
    <source>
        <dbReference type="EMBL" id="GAA0750878.1"/>
    </source>
</evidence>
<proteinExistence type="predicted"/>
<name>A0ABN1K029_9BURK</name>
<keyword evidence="2" id="KW-1185">Reference proteome</keyword>
<dbReference type="Proteomes" id="UP001500279">
    <property type="component" value="Unassembled WGS sequence"/>
</dbReference>
<evidence type="ECO:0008006" key="3">
    <source>
        <dbReference type="Google" id="ProtNLM"/>
    </source>
</evidence>
<protein>
    <recommendedName>
        <fullName evidence="3">Type VI secretion protein</fullName>
    </recommendedName>
</protein>
<accession>A0ABN1K029</accession>